<protein>
    <submittedName>
        <fullName evidence="1">Uncharacterized protein</fullName>
    </submittedName>
</protein>
<name>A0A2K9VCH0_9CAUD</name>
<dbReference type="Proteomes" id="UP000241463">
    <property type="component" value="Segment"/>
</dbReference>
<evidence type="ECO:0000313" key="2">
    <source>
        <dbReference type="Proteomes" id="UP000241463"/>
    </source>
</evidence>
<dbReference type="RefSeq" id="YP_009798205.1">
    <property type="nucleotide sequence ID" value="NC_047924.1"/>
</dbReference>
<keyword evidence="2" id="KW-1185">Reference proteome</keyword>
<dbReference type="EMBL" id="MG765277">
    <property type="protein sequence ID" value="AUV59921.1"/>
    <property type="molecule type" value="Genomic_DNA"/>
</dbReference>
<sequence>MWGVAKLFYLYKDHAGEYYFTDTPNKLLYCNRDGLSDKFIGASSDPEDLIVNIIVPLIVSQSVNKQEIYNNWPFESYKFEQDKYSSARTYIGLNLMVAKRINLKKKLMDKVLYLSDSQATTIINDLGLELEVASVENNHR</sequence>
<evidence type="ECO:0000313" key="1">
    <source>
        <dbReference type="EMBL" id="AUV59921.1"/>
    </source>
</evidence>
<organism evidence="1 2">
    <name type="scientific">Lactobacillus phage Bacchae</name>
    <dbReference type="NCBI Taxonomy" id="2079429"/>
    <lineage>
        <taxon>Viruses</taxon>
        <taxon>Duplodnaviria</taxon>
        <taxon>Heunggongvirae</taxon>
        <taxon>Uroviricota</taxon>
        <taxon>Caudoviricetes</taxon>
        <taxon>Herelleviridae</taxon>
        <taxon>Harbinvirus</taxon>
        <taxon>Harbinvirus bacchae</taxon>
    </lineage>
</organism>
<accession>A0A2K9VCH0</accession>
<dbReference type="GeneID" id="54988650"/>
<reference evidence="1 2" key="1">
    <citation type="submission" date="2018-01" db="EMBL/GenBank/DDBJ databases">
        <title>Lactobacillus phages that infect wine-derived L. plantarum strains.</title>
        <authorList>
            <person name="Kyrkou I."/>
            <person name="Hestbjerg Hansen L."/>
        </authorList>
    </citation>
    <scope>NUCLEOTIDE SEQUENCE [LARGE SCALE GENOMIC DNA]</scope>
</reference>
<proteinExistence type="predicted"/>
<dbReference type="KEGG" id="vg:54988650"/>